<dbReference type="OrthoDB" id="9787041at2"/>
<dbReference type="KEGG" id="boz:DBV39_18020"/>
<dbReference type="InterPro" id="IPR011330">
    <property type="entry name" value="Glyco_hydro/deAcase_b/a-brl"/>
</dbReference>
<dbReference type="EMBL" id="CP028901">
    <property type="protein sequence ID" value="AWB35320.1"/>
    <property type="molecule type" value="Genomic_DNA"/>
</dbReference>
<sequence>MDRRNFLGYAGSRPQILWSGQSKIAVNFVVNLEEGAELSLADGDSANEPGHEVQSKIVDHPDLCRESSFEFGSRVGYWRVMQEFERRSVRATLNVCGRFAQRCPEILRDAVGRGHDLCGHGWLWKSPAGMDQASERDWMVATLNAIESACGARPLGWHCKSSATPRTVDLTRELGLLYSSDAYNDELPYSVRTQSGPLLIVPYQFDTNDMRFFGEAPAFVRAQDFSGYVIDSLARLKYEAQHYGRSSMITIGLHTRIIGRSARIQALTQILDYLADESVFWLATRSDIARRWQSAFPPGHSPGHEGA</sequence>
<dbReference type="SUPFAM" id="SSF88713">
    <property type="entry name" value="Glycoside hydrolase/deacetylase"/>
    <property type="match status" value="1"/>
</dbReference>
<dbReference type="PANTHER" id="PTHR43123">
    <property type="entry name" value="POLYSACCHARIDE DEACETYLASE-RELATED"/>
    <property type="match status" value="1"/>
</dbReference>
<reference evidence="2 3" key="1">
    <citation type="submission" date="2018-04" db="EMBL/GenBank/DDBJ databases">
        <title>Bordetella sp. HZ20 isolated from seawater.</title>
        <authorList>
            <person name="Sun C."/>
        </authorList>
    </citation>
    <scope>NUCLEOTIDE SEQUENCE [LARGE SCALE GENOMIC DNA]</scope>
    <source>
        <strain evidence="2 3">HZ20</strain>
    </source>
</reference>
<organism evidence="2 3">
    <name type="scientific">Orrella marina</name>
    <dbReference type="NCBI Taxonomy" id="2163011"/>
    <lineage>
        <taxon>Bacteria</taxon>
        <taxon>Pseudomonadati</taxon>
        <taxon>Pseudomonadota</taxon>
        <taxon>Betaproteobacteria</taxon>
        <taxon>Burkholderiales</taxon>
        <taxon>Alcaligenaceae</taxon>
        <taxon>Orrella</taxon>
    </lineage>
</organism>
<dbReference type="PROSITE" id="PS51677">
    <property type="entry name" value="NODB"/>
    <property type="match status" value="1"/>
</dbReference>
<feature type="domain" description="NodB homology" evidence="1">
    <location>
        <begin position="63"/>
        <end position="283"/>
    </location>
</feature>
<evidence type="ECO:0000313" key="3">
    <source>
        <dbReference type="Proteomes" id="UP000244571"/>
    </source>
</evidence>
<dbReference type="GO" id="GO:0016810">
    <property type="term" value="F:hydrolase activity, acting on carbon-nitrogen (but not peptide) bonds"/>
    <property type="evidence" value="ECO:0007669"/>
    <property type="project" value="InterPro"/>
</dbReference>
<dbReference type="Pfam" id="PF01522">
    <property type="entry name" value="Polysacc_deac_1"/>
    <property type="match status" value="1"/>
</dbReference>
<gene>
    <name evidence="2" type="ORF">DBV39_18020</name>
</gene>
<keyword evidence="3" id="KW-1185">Reference proteome</keyword>
<evidence type="ECO:0000259" key="1">
    <source>
        <dbReference type="PROSITE" id="PS51677"/>
    </source>
</evidence>
<protein>
    <submittedName>
        <fullName evidence="2">Chitin deacetylase</fullName>
    </submittedName>
</protein>
<proteinExistence type="predicted"/>
<dbReference type="RefSeq" id="WP_108622776.1">
    <property type="nucleotide sequence ID" value="NZ_CP028901.1"/>
</dbReference>
<dbReference type="Proteomes" id="UP000244571">
    <property type="component" value="Chromosome"/>
</dbReference>
<name>A0A2R4XND8_9BURK</name>
<dbReference type="GO" id="GO:0005975">
    <property type="term" value="P:carbohydrate metabolic process"/>
    <property type="evidence" value="ECO:0007669"/>
    <property type="project" value="InterPro"/>
</dbReference>
<dbReference type="InterPro" id="IPR002509">
    <property type="entry name" value="NODB_dom"/>
</dbReference>
<dbReference type="AlphaFoldDB" id="A0A2R4XND8"/>
<dbReference type="PANTHER" id="PTHR43123:SF1">
    <property type="entry name" value="POLYSACCHARIDE DEACETYLASE-RELATED"/>
    <property type="match status" value="1"/>
</dbReference>
<accession>A0A2R4XND8</accession>
<evidence type="ECO:0000313" key="2">
    <source>
        <dbReference type="EMBL" id="AWB35320.1"/>
    </source>
</evidence>
<dbReference type="Gene3D" id="3.20.20.370">
    <property type="entry name" value="Glycoside hydrolase/deacetylase"/>
    <property type="match status" value="1"/>
</dbReference>